<dbReference type="Proteomes" id="UP000571017">
    <property type="component" value="Unassembled WGS sequence"/>
</dbReference>
<keyword evidence="4" id="KW-1185">Reference proteome</keyword>
<accession>A0A838CPD8</accession>
<reference evidence="3 4" key="1">
    <citation type="journal article" date="2004" name="Extremophiles">
        <title>Halobacillus locisalis sp. nov., a halophilic bacterium isolated from a marine solar saltern of the Yellow Sea in Korea.</title>
        <authorList>
            <person name="Yoon J.H."/>
            <person name="Kang K.H."/>
            <person name="Oh T.K."/>
            <person name="Park Y.H."/>
        </authorList>
    </citation>
    <scope>NUCLEOTIDE SEQUENCE [LARGE SCALE GENOMIC DNA]</scope>
    <source>
        <strain evidence="3 4">KCTC 3788</strain>
    </source>
</reference>
<organism evidence="3 4">
    <name type="scientific">Halobacillus locisalis</name>
    <dbReference type="NCBI Taxonomy" id="220753"/>
    <lineage>
        <taxon>Bacteria</taxon>
        <taxon>Bacillati</taxon>
        <taxon>Bacillota</taxon>
        <taxon>Bacilli</taxon>
        <taxon>Bacillales</taxon>
        <taxon>Bacillaceae</taxon>
        <taxon>Halobacillus</taxon>
    </lineage>
</organism>
<proteinExistence type="predicted"/>
<sequence>MKRKSYDDNQIEELLKNLPPIQDQQNKDDLYRQINNRMHAPKRPKPQWIVPAFASVFVLFILVMIVPSIFSSMSGQFSQSSNEESTSESAESSMEGNTESSGEETSEESGSDHSSDEGITGDQAEEELADREEQTESTSDPVPLAVERYTTTSEGVPRVYFDSQGQVLIPVTWITEDSDPSSFSPDLYGLTQVEVDYTFTALEDEVEVVFPTDFVSNGSAIDQAVARSIQWRAAAYDADSIRLRTKEGEPVNLGNFGEIEEISPIAEGRYIYHIFTSTTGERFLVPVAFNGSFEEAVENMKEDRPATKAPVPDHVSFSSIERMGNAVQINLTHNEWKDPQERITAVEAILMTAKQYGFEHVLFTGISPREDSIYNYQQQIEVPNSINPLQP</sequence>
<evidence type="ECO:0000256" key="1">
    <source>
        <dbReference type="SAM" id="MobiDB-lite"/>
    </source>
</evidence>
<feature type="compositionally biased region" description="Acidic residues" evidence="1">
    <location>
        <begin position="123"/>
        <end position="135"/>
    </location>
</feature>
<feature type="compositionally biased region" description="Low complexity" evidence="1">
    <location>
        <begin position="74"/>
        <end position="100"/>
    </location>
</feature>
<evidence type="ECO:0000256" key="2">
    <source>
        <dbReference type="SAM" id="Phobius"/>
    </source>
</evidence>
<keyword evidence="2" id="KW-1133">Transmembrane helix</keyword>
<evidence type="ECO:0000313" key="3">
    <source>
        <dbReference type="EMBL" id="MBA2173834.1"/>
    </source>
</evidence>
<keyword evidence="2" id="KW-0812">Transmembrane</keyword>
<dbReference type="EMBL" id="JACEFG010000001">
    <property type="protein sequence ID" value="MBA2173834.1"/>
    <property type="molecule type" value="Genomic_DNA"/>
</dbReference>
<gene>
    <name evidence="3" type="ORF">H0266_02870</name>
</gene>
<evidence type="ECO:0000313" key="4">
    <source>
        <dbReference type="Proteomes" id="UP000571017"/>
    </source>
</evidence>
<keyword evidence="2" id="KW-0472">Membrane</keyword>
<feature type="region of interest" description="Disordered" evidence="1">
    <location>
        <begin position="74"/>
        <end position="145"/>
    </location>
</feature>
<dbReference type="AlphaFoldDB" id="A0A838CPD8"/>
<feature type="transmembrane region" description="Helical" evidence="2">
    <location>
        <begin position="48"/>
        <end position="70"/>
    </location>
</feature>
<protein>
    <recommendedName>
        <fullName evidence="5">Sigma-X negative effector</fullName>
    </recommendedName>
</protein>
<dbReference type="RefSeq" id="WP_181470867.1">
    <property type="nucleotide sequence ID" value="NZ_JACEFG010000001.1"/>
</dbReference>
<name>A0A838CPD8_9BACI</name>
<evidence type="ECO:0008006" key="5">
    <source>
        <dbReference type="Google" id="ProtNLM"/>
    </source>
</evidence>
<comment type="caution">
    <text evidence="3">The sequence shown here is derived from an EMBL/GenBank/DDBJ whole genome shotgun (WGS) entry which is preliminary data.</text>
</comment>